<dbReference type="CDD" id="cd01143">
    <property type="entry name" value="YvrC"/>
    <property type="match status" value="1"/>
</dbReference>
<dbReference type="EMBL" id="JARQGV010000004">
    <property type="protein sequence ID" value="MDT2250895.1"/>
    <property type="molecule type" value="Genomic_DNA"/>
</dbReference>
<gene>
    <name evidence="7" type="ORF">P7H09_05795</name>
</gene>
<reference evidence="7" key="2">
    <citation type="submission" date="2023-03" db="EMBL/GenBank/DDBJ databases">
        <authorList>
            <person name="Obshta O."/>
            <person name="Zabrodski M.W."/>
            <person name="Soomro T."/>
            <person name="Wilson G."/>
            <person name="Masood F."/>
            <person name="Thebeau J."/>
            <person name="Bezerra Da Silva M.C."/>
            <person name="Raza F."/>
            <person name="Biganski S."/>
            <person name="Jose M."/>
            <person name="Camilli M."/>
            <person name="Kozii I.V."/>
            <person name="Kozii R.V."/>
            <person name="Simko E."/>
            <person name="Wood S.C."/>
        </authorList>
    </citation>
    <scope>NUCLEOTIDE SEQUENCE</scope>
    <source>
        <strain evidence="7">PL001</strain>
    </source>
</reference>
<dbReference type="AlphaFoldDB" id="A0AAP5JS13"/>
<protein>
    <submittedName>
        <fullName evidence="7">ABC transporter substrate-binding protein</fullName>
    </submittedName>
</protein>
<dbReference type="Gene3D" id="3.40.50.1980">
    <property type="entry name" value="Nitrogenase molybdenum iron protein domain"/>
    <property type="match status" value="2"/>
</dbReference>
<dbReference type="InterPro" id="IPR054828">
    <property type="entry name" value="Vit_B12_bind_prot"/>
</dbReference>
<feature type="region of interest" description="Disordered" evidence="4">
    <location>
        <begin position="28"/>
        <end position="54"/>
    </location>
</feature>
<evidence type="ECO:0000313" key="8">
    <source>
        <dbReference type="Proteomes" id="UP001259239"/>
    </source>
</evidence>
<evidence type="ECO:0000256" key="1">
    <source>
        <dbReference type="ARBA" id="ARBA00008814"/>
    </source>
</evidence>
<dbReference type="NCBIfam" id="NF038402">
    <property type="entry name" value="TroA_like"/>
    <property type="match status" value="1"/>
</dbReference>
<reference evidence="7" key="1">
    <citation type="journal article" date="2023" name="J. Vet. Diagn. Invest.">
        <title>Oxytetracycline-resistant Paenibacillus larvae identified in commercial beekeeping operations in Saskatchewan using pooled honey sampling.</title>
        <authorList>
            <person name="Obshta O."/>
            <person name="Zabrodski M.W."/>
            <person name="Soomro T."/>
            <person name="Wilson G."/>
            <person name="Masood F."/>
            <person name="Thebeau J."/>
            <person name="Silva M.C.B."/>
            <person name="Biganski S."/>
            <person name="Kozii I.V."/>
            <person name="Koziy R.V."/>
            <person name="Raza M.F."/>
            <person name="Jose M.S."/>
            <person name="Simko E."/>
            <person name="Wood S.C."/>
        </authorList>
    </citation>
    <scope>NUCLEOTIDE SEQUENCE</scope>
    <source>
        <strain evidence="7">PL001</strain>
    </source>
</reference>
<evidence type="ECO:0000256" key="3">
    <source>
        <dbReference type="SAM" id="Coils"/>
    </source>
</evidence>
<dbReference type="PROSITE" id="PS50983">
    <property type="entry name" value="FE_B12_PBP"/>
    <property type="match status" value="1"/>
</dbReference>
<dbReference type="GO" id="GO:0071281">
    <property type="term" value="P:cellular response to iron ion"/>
    <property type="evidence" value="ECO:0007669"/>
    <property type="project" value="TreeGrafter"/>
</dbReference>
<dbReference type="InterPro" id="IPR050902">
    <property type="entry name" value="ABC_Transporter_SBP"/>
</dbReference>
<feature type="coiled-coil region" evidence="3">
    <location>
        <begin position="176"/>
        <end position="207"/>
    </location>
</feature>
<evidence type="ECO:0000256" key="4">
    <source>
        <dbReference type="SAM" id="MobiDB-lite"/>
    </source>
</evidence>
<dbReference type="PANTHER" id="PTHR30535:SF34">
    <property type="entry name" value="MOLYBDATE-BINDING PROTEIN MOLA"/>
    <property type="match status" value="1"/>
</dbReference>
<dbReference type="Proteomes" id="UP001259239">
    <property type="component" value="Unassembled WGS sequence"/>
</dbReference>
<feature type="signal peptide" evidence="5">
    <location>
        <begin position="1"/>
        <end position="26"/>
    </location>
</feature>
<dbReference type="InterPro" id="IPR002491">
    <property type="entry name" value="ABC_transptr_periplasmic_BD"/>
</dbReference>
<feature type="chain" id="PRO_5042951142" evidence="5">
    <location>
        <begin position="27"/>
        <end position="331"/>
    </location>
</feature>
<evidence type="ECO:0000259" key="6">
    <source>
        <dbReference type="PROSITE" id="PS50983"/>
    </source>
</evidence>
<sequence>MKTRWMNRVVAGVLTLALAVSMTACGKKEEPAASSSPKAEATAKSGDSSSKKTQYPLKVTDATGKEFTFEKAPERIASISPAETESLFAIGLGDKIQGVSDFDDFPKEAKSKPKLGSIMKPNVEAMIAANVDVVFTGISTSKEDVEKLRESNVQVFKVEPKTLDDVMNNMLLYGKITDHQEQAEQVVEKMKAEKQKVVDAVSKVKAEEKKKVYVEFSPGWSVGSGEFMNEIIELAGGINVASDMKGWHQISEEKIIEKNPDVILYANGVTDDKTKKNLEELIRGRSGWDQINAVKNNTVIGVDQNLISRPGPRITQGLTEVAKAIYPDLVK</sequence>
<organism evidence="7 8">
    <name type="scientific">Paenibacillus larvae</name>
    <dbReference type="NCBI Taxonomy" id="1464"/>
    <lineage>
        <taxon>Bacteria</taxon>
        <taxon>Bacillati</taxon>
        <taxon>Bacillota</taxon>
        <taxon>Bacilli</taxon>
        <taxon>Bacillales</taxon>
        <taxon>Paenibacillaceae</taxon>
        <taxon>Paenibacillus</taxon>
    </lineage>
</organism>
<dbReference type="PANTHER" id="PTHR30535">
    <property type="entry name" value="VITAMIN B12-BINDING PROTEIN"/>
    <property type="match status" value="1"/>
</dbReference>
<evidence type="ECO:0000256" key="2">
    <source>
        <dbReference type="ARBA" id="ARBA00022729"/>
    </source>
</evidence>
<dbReference type="Pfam" id="PF01497">
    <property type="entry name" value="Peripla_BP_2"/>
    <property type="match status" value="1"/>
</dbReference>
<comment type="similarity">
    <text evidence="1">Belongs to the bacterial solute-binding protein 8 family.</text>
</comment>
<keyword evidence="3" id="KW-0175">Coiled coil</keyword>
<evidence type="ECO:0000256" key="5">
    <source>
        <dbReference type="SAM" id="SignalP"/>
    </source>
</evidence>
<feature type="domain" description="Fe/B12 periplasmic-binding" evidence="6">
    <location>
        <begin position="75"/>
        <end position="329"/>
    </location>
</feature>
<keyword evidence="2 5" id="KW-0732">Signal</keyword>
<dbReference type="RefSeq" id="WP_023483742.1">
    <property type="nucleotide sequence ID" value="NZ_CBCRXL010000009.1"/>
</dbReference>
<dbReference type="SUPFAM" id="SSF53807">
    <property type="entry name" value="Helical backbone' metal receptor"/>
    <property type="match status" value="1"/>
</dbReference>
<evidence type="ECO:0000313" key="7">
    <source>
        <dbReference type="EMBL" id="MDT2250895.1"/>
    </source>
</evidence>
<proteinExistence type="inferred from homology"/>
<name>A0AAP5JS13_9BACL</name>
<comment type="caution">
    <text evidence="7">The sequence shown here is derived from an EMBL/GenBank/DDBJ whole genome shotgun (WGS) entry which is preliminary data.</text>
</comment>
<dbReference type="PROSITE" id="PS51257">
    <property type="entry name" value="PROKAR_LIPOPROTEIN"/>
    <property type="match status" value="1"/>
</dbReference>
<feature type="compositionally biased region" description="Low complexity" evidence="4">
    <location>
        <begin position="32"/>
        <end position="45"/>
    </location>
</feature>
<accession>A0AAP5JS13</accession>